<evidence type="ECO:0000256" key="5">
    <source>
        <dbReference type="ARBA" id="ARBA00022679"/>
    </source>
</evidence>
<dbReference type="GO" id="GO:0016020">
    <property type="term" value="C:membrane"/>
    <property type="evidence" value="ECO:0007669"/>
    <property type="project" value="UniProtKB-SubCell"/>
</dbReference>
<dbReference type="InterPro" id="IPR001245">
    <property type="entry name" value="Ser-Thr/Tyr_kinase_cat_dom"/>
</dbReference>
<organism evidence="19 20">
    <name type="scientific">Citrus unshiu</name>
    <name type="common">Satsuma mandarin</name>
    <name type="synonym">Citrus nobilis var. unshiu</name>
    <dbReference type="NCBI Taxonomy" id="55188"/>
    <lineage>
        <taxon>Eukaryota</taxon>
        <taxon>Viridiplantae</taxon>
        <taxon>Streptophyta</taxon>
        <taxon>Embryophyta</taxon>
        <taxon>Tracheophyta</taxon>
        <taxon>Spermatophyta</taxon>
        <taxon>Magnoliopsida</taxon>
        <taxon>eudicotyledons</taxon>
        <taxon>Gunneridae</taxon>
        <taxon>Pentapetalae</taxon>
        <taxon>rosids</taxon>
        <taxon>malvids</taxon>
        <taxon>Sapindales</taxon>
        <taxon>Rutaceae</taxon>
        <taxon>Aurantioideae</taxon>
        <taxon>Citrus</taxon>
    </lineage>
</organism>
<evidence type="ECO:0000259" key="18">
    <source>
        <dbReference type="PROSITE" id="PS50011"/>
    </source>
</evidence>
<gene>
    <name evidence="19" type="ORF">CUMW_137330</name>
</gene>
<reference evidence="19 20" key="1">
    <citation type="journal article" date="2017" name="Front. Genet.">
        <title>Draft sequencing of the heterozygous diploid genome of Satsuma (Citrus unshiu Marc.) using a hybrid assembly approach.</title>
        <authorList>
            <person name="Shimizu T."/>
            <person name="Tanizawa Y."/>
            <person name="Mochizuki T."/>
            <person name="Nagasaki H."/>
            <person name="Yoshioka T."/>
            <person name="Toyoda A."/>
            <person name="Fujiyama A."/>
            <person name="Kaminuma E."/>
            <person name="Nakamura Y."/>
        </authorList>
    </citation>
    <scope>NUCLEOTIDE SEQUENCE [LARGE SCALE GENOMIC DNA]</scope>
    <source>
        <strain evidence="20">cv. Miyagawa wase</strain>
    </source>
</reference>
<dbReference type="InterPro" id="IPR000719">
    <property type="entry name" value="Prot_kinase_dom"/>
</dbReference>
<keyword evidence="7" id="KW-0732">Signal</keyword>
<accession>A0A2H5PHI9</accession>
<keyword evidence="3" id="KW-0723">Serine/threonine-protein kinase</keyword>
<dbReference type="EC" id="2.7.11.1" evidence="2"/>
<dbReference type="AlphaFoldDB" id="A0A2H5PHI9"/>
<comment type="catalytic activity">
    <reaction evidence="17">
        <text>L-seryl-[protein] + ATP = O-phospho-L-seryl-[protein] + ADP + H(+)</text>
        <dbReference type="Rhea" id="RHEA:17989"/>
        <dbReference type="Rhea" id="RHEA-COMP:9863"/>
        <dbReference type="Rhea" id="RHEA-COMP:11604"/>
        <dbReference type="ChEBI" id="CHEBI:15378"/>
        <dbReference type="ChEBI" id="CHEBI:29999"/>
        <dbReference type="ChEBI" id="CHEBI:30616"/>
        <dbReference type="ChEBI" id="CHEBI:83421"/>
        <dbReference type="ChEBI" id="CHEBI:456216"/>
        <dbReference type="EC" id="2.7.11.1"/>
    </reaction>
</comment>
<keyword evidence="10" id="KW-0418">Kinase</keyword>
<evidence type="ECO:0000256" key="3">
    <source>
        <dbReference type="ARBA" id="ARBA00022527"/>
    </source>
</evidence>
<dbReference type="PROSITE" id="PS50011">
    <property type="entry name" value="PROTEIN_KINASE_DOM"/>
    <property type="match status" value="1"/>
</dbReference>
<dbReference type="SMART" id="SM00220">
    <property type="entry name" value="S_TKc"/>
    <property type="match status" value="1"/>
</dbReference>
<dbReference type="PROSITE" id="PS00108">
    <property type="entry name" value="PROTEIN_KINASE_ST"/>
    <property type="match status" value="1"/>
</dbReference>
<dbReference type="InterPro" id="IPR052422">
    <property type="entry name" value="Auxin_Ser/Thr_Kinase"/>
</dbReference>
<name>A0A2H5PHI9_CITUN</name>
<comment type="catalytic activity">
    <reaction evidence="16">
        <text>L-threonyl-[protein] + ATP = O-phospho-L-threonyl-[protein] + ADP + H(+)</text>
        <dbReference type="Rhea" id="RHEA:46608"/>
        <dbReference type="Rhea" id="RHEA-COMP:11060"/>
        <dbReference type="Rhea" id="RHEA-COMP:11605"/>
        <dbReference type="ChEBI" id="CHEBI:15378"/>
        <dbReference type="ChEBI" id="CHEBI:30013"/>
        <dbReference type="ChEBI" id="CHEBI:30616"/>
        <dbReference type="ChEBI" id="CHEBI:61977"/>
        <dbReference type="ChEBI" id="CHEBI:456216"/>
        <dbReference type="EC" id="2.7.11.1"/>
    </reaction>
</comment>
<evidence type="ECO:0000256" key="7">
    <source>
        <dbReference type="ARBA" id="ARBA00022729"/>
    </source>
</evidence>
<dbReference type="Gene3D" id="1.10.510.10">
    <property type="entry name" value="Transferase(Phosphotransferase) domain 1"/>
    <property type="match status" value="2"/>
</dbReference>
<evidence type="ECO:0000256" key="15">
    <source>
        <dbReference type="ARBA" id="ARBA00023180"/>
    </source>
</evidence>
<dbReference type="PIRSF" id="PIRSF000654">
    <property type="entry name" value="Integrin-linked_kinase"/>
    <property type="match status" value="1"/>
</dbReference>
<dbReference type="EMBL" id="BDQV01000074">
    <property type="protein sequence ID" value="GAY51837.1"/>
    <property type="molecule type" value="Genomic_DNA"/>
</dbReference>
<dbReference type="Pfam" id="PF07714">
    <property type="entry name" value="PK_Tyr_Ser-Thr"/>
    <property type="match status" value="1"/>
</dbReference>
<evidence type="ECO:0000256" key="1">
    <source>
        <dbReference type="ARBA" id="ARBA00004167"/>
    </source>
</evidence>
<dbReference type="GO" id="GO:0005524">
    <property type="term" value="F:ATP binding"/>
    <property type="evidence" value="ECO:0007669"/>
    <property type="project" value="UniProtKB-KW"/>
</dbReference>
<keyword evidence="11" id="KW-0067">ATP-binding</keyword>
<dbReference type="Gene3D" id="3.30.200.20">
    <property type="entry name" value="Phosphorylase Kinase, domain 1"/>
    <property type="match status" value="1"/>
</dbReference>
<keyword evidence="20" id="KW-1185">Reference proteome</keyword>
<keyword evidence="15" id="KW-0325">Glycoprotein</keyword>
<evidence type="ECO:0000256" key="13">
    <source>
        <dbReference type="ARBA" id="ARBA00023136"/>
    </source>
</evidence>
<dbReference type="InterPro" id="IPR011009">
    <property type="entry name" value="Kinase-like_dom_sf"/>
</dbReference>
<dbReference type="PANTHER" id="PTHR47986:SF34">
    <property type="entry name" value="RECEPTOR-LIKE KINASE TMK2"/>
    <property type="match status" value="1"/>
</dbReference>
<keyword evidence="12" id="KW-1133">Transmembrane helix</keyword>
<dbReference type="Proteomes" id="UP000236630">
    <property type="component" value="Unassembled WGS sequence"/>
</dbReference>
<keyword evidence="8" id="KW-0677">Repeat</keyword>
<keyword evidence="4" id="KW-0433">Leucine-rich repeat</keyword>
<keyword evidence="6" id="KW-0812">Transmembrane</keyword>
<dbReference type="FunFam" id="1.10.510.10:FF:001023">
    <property type="entry name" value="Os07g0541700 protein"/>
    <property type="match status" value="1"/>
</dbReference>
<evidence type="ECO:0000256" key="6">
    <source>
        <dbReference type="ARBA" id="ARBA00022692"/>
    </source>
</evidence>
<evidence type="ECO:0000256" key="11">
    <source>
        <dbReference type="ARBA" id="ARBA00022840"/>
    </source>
</evidence>
<feature type="domain" description="Protein kinase" evidence="18">
    <location>
        <begin position="1"/>
        <end position="221"/>
    </location>
</feature>
<evidence type="ECO:0000256" key="9">
    <source>
        <dbReference type="ARBA" id="ARBA00022741"/>
    </source>
</evidence>
<comment type="caution">
    <text evidence="19">The sequence shown here is derived from an EMBL/GenBank/DDBJ whole genome shotgun (WGS) entry which is preliminary data.</text>
</comment>
<evidence type="ECO:0000256" key="4">
    <source>
        <dbReference type="ARBA" id="ARBA00022614"/>
    </source>
</evidence>
<evidence type="ECO:0000256" key="17">
    <source>
        <dbReference type="ARBA" id="ARBA00048679"/>
    </source>
</evidence>
<proteinExistence type="predicted"/>
<evidence type="ECO:0000256" key="16">
    <source>
        <dbReference type="ARBA" id="ARBA00047899"/>
    </source>
</evidence>
<evidence type="ECO:0000256" key="8">
    <source>
        <dbReference type="ARBA" id="ARBA00022737"/>
    </source>
</evidence>
<evidence type="ECO:0000313" key="19">
    <source>
        <dbReference type="EMBL" id="GAY51837.1"/>
    </source>
</evidence>
<dbReference type="GO" id="GO:0004674">
    <property type="term" value="F:protein serine/threonine kinase activity"/>
    <property type="evidence" value="ECO:0007669"/>
    <property type="project" value="UniProtKB-KW"/>
</dbReference>
<keyword evidence="9" id="KW-0547">Nucleotide-binding</keyword>
<keyword evidence="14" id="KW-0675">Receptor</keyword>
<evidence type="ECO:0000313" key="20">
    <source>
        <dbReference type="Proteomes" id="UP000236630"/>
    </source>
</evidence>
<comment type="subcellular location">
    <subcellularLocation>
        <location evidence="1">Membrane</location>
        <topology evidence="1">Single-pass membrane protein</topology>
    </subcellularLocation>
</comment>
<dbReference type="InterPro" id="IPR008271">
    <property type="entry name" value="Ser/Thr_kinase_AS"/>
</dbReference>
<keyword evidence="13" id="KW-0472">Membrane</keyword>
<evidence type="ECO:0000256" key="14">
    <source>
        <dbReference type="ARBA" id="ARBA00023170"/>
    </source>
</evidence>
<protein>
    <recommendedName>
        <fullName evidence="2">non-specific serine/threonine protein kinase</fullName>
        <ecNumber evidence="2">2.7.11.1</ecNumber>
    </recommendedName>
</protein>
<dbReference type="PANTHER" id="PTHR47986">
    <property type="entry name" value="OSJNBA0070M12.3 PROTEIN"/>
    <property type="match status" value="1"/>
</dbReference>
<dbReference type="SUPFAM" id="SSF56112">
    <property type="entry name" value="Protein kinase-like (PK-like)"/>
    <property type="match status" value="1"/>
</dbReference>
<sequence length="221" mass="25364">MEVEIVSERRLKKFKSEFAVLTKVRHRHLVALLGYSLDGEERLLVYEFMSQGTLSRHLFNRKDEGLKPLEWSRRLIIALDVARGIEYLHGLAHESFIHRDLKPSNILLDHDMRAKVADFGLARLAPENGKHSTETRIAGTFGYLAPEYLENIVYLVTWFRTVHINQDTFRMAVDETIELDNGTLASVRKVAELAEKCCASEPYRRPDMARVVNVLSSLAEL</sequence>
<evidence type="ECO:0000256" key="2">
    <source>
        <dbReference type="ARBA" id="ARBA00012513"/>
    </source>
</evidence>
<evidence type="ECO:0000256" key="10">
    <source>
        <dbReference type="ARBA" id="ARBA00022777"/>
    </source>
</evidence>
<evidence type="ECO:0000256" key="12">
    <source>
        <dbReference type="ARBA" id="ARBA00022989"/>
    </source>
</evidence>
<keyword evidence="5" id="KW-0808">Transferase</keyword>